<dbReference type="InterPro" id="IPR036514">
    <property type="entry name" value="SGNH_hydro_sf"/>
</dbReference>
<proteinExistence type="predicted"/>
<dbReference type="AlphaFoldDB" id="X5MMU7"/>
<protein>
    <submittedName>
        <fullName evidence="2">Arylesterase</fullName>
        <ecNumber evidence="2">3.1.1.2</ecNumber>
    </submittedName>
</protein>
<name>X5MMU7_9HYPH</name>
<dbReference type="EMBL" id="HG966617">
    <property type="protein sequence ID" value="CDO59556.1"/>
    <property type="molecule type" value="Genomic_DNA"/>
</dbReference>
<dbReference type="GO" id="GO:0004622">
    <property type="term" value="F:phosphatidylcholine lysophospholipase activity"/>
    <property type="evidence" value="ECO:0007669"/>
    <property type="project" value="TreeGrafter"/>
</dbReference>
<keyword evidence="3" id="KW-1185">Reference proteome</keyword>
<evidence type="ECO:0000313" key="2">
    <source>
        <dbReference type="EMBL" id="CDO59556.1"/>
    </source>
</evidence>
<dbReference type="SUPFAM" id="SSF52266">
    <property type="entry name" value="SGNH hydrolase"/>
    <property type="match status" value="1"/>
</dbReference>
<dbReference type="STRING" id="1458461.BN1012_Phect1342"/>
<dbReference type="RefSeq" id="WP_043950177.1">
    <property type="nucleotide sequence ID" value="NZ_HG966617.1"/>
</dbReference>
<dbReference type="InterPro" id="IPR051532">
    <property type="entry name" value="Ester_Hydrolysis_Enzymes"/>
</dbReference>
<dbReference type="PATRIC" id="fig|1458461.3.peg.1341"/>
<gene>
    <name evidence="2" type="ORF">BN1012_Phect1342</name>
</gene>
<reference evidence="2 3" key="1">
    <citation type="journal article" date="2014" name="Front. Genet.">
        <title>Genome and metabolic network of "Candidatus Phaeomarinobacter ectocarpi" Ec32, a new candidate genus of Alphaproteobacteria frequently associated with brown algae.</title>
        <authorList>
            <person name="Dittami S.M."/>
            <person name="Barbeyron T."/>
            <person name="Boyen C."/>
            <person name="Cambefort J."/>
            <person name="Collet G."/>
            <person name="Delage L."/>
            <person name="Gobet A."/>
            <person name="Groisillier A."/>
            <person name="Leblanc C."/>
            <person name="Michel G."/>
            <person name="Scornet D."/>
            <person name="Siegel A."/>
            <person name="Tapia J.E."/>
            <person name="Tonon T."/>
        </authorList>
    </citation>
    <scope>NUCLEOTIDE SEQUENCE [LARGE SCALE GENOMIC DNA]</scope>
    <source>
        <strain evidence="2 3">Ec32</strain>
    </source>
</reference>
<evidence type="ECO:0000313" key="3">
    <source>
        <dbReference type="Proteomes" id="UP000032160"/>
    </source>
</evidence>
<dbReference type="KEGG" id="pect:BN1012_Phect1342"/>
<dbReference type="OrthoDB" id="9786188at2"/>
<keyword evidence="2" id="KW-0378">Hydrolase</keyword>
<feature type="domain" description="SGNH hydrolase-type esterase" evidence="1">
    <location>
        <begin position="38"/>
        <end position="198"/>
    </location>
</feature>
<evidence type="ECO:0000259" key="1">
    <source>
        <dbReference type="Pfam" id="PF13472"/>
    </source>
</evidence>
<dbReference type="Proteomes" id="UP000032160">
    <property type="component" value="Chromosome I"/>
</dbReference>
<dbReference type="InterPro" id="IPR013830">
    <property type="entry name" value="SGNH_hydro"/>
</dbReference>
<dbReference type="Pfam" id="PF13472">
    <property type="entry name" value="Lipase_GDSL_2"/>
    <property type="match status" value="1"/>
</dbReference>
<organism evidence="2 3">
    <name type="scientific">Candidatus Phaeomarinibacter ectocarpi</name>
    <dbReference type="NCBI Taxonomy" id="1458461"/>
    <lineage>
        <taxon>Bacteria</taxon>
        <taxon>Pseudomonadati</taxon>
        <taxon>Pseudomonadota</taxon>
        <taxon>Alphaproteobacteria</taxon>
        <taxon>Hyphomicrobiales</taxon>
        <taxon>Parvibaculaceae</taxon>
        <taxon>Candidatus Phaeomarinibacter</taxon>
    </lineage>
</organism>
<dbReference type="EC" id="3.1.1.2" evidence="2"/>
<dbReference type="CDD" id="cd01822">
    <property type="entry name" value="Lysophospholipase_L1_like"/>
    <property type="match status" value="1"/>
</dbReference>
<sequence length="221" mass="22921">MAAALLALPGIPYAAAQEAQAAPAATTDTAVESIKVVALGTSLTAGYGLEQGQGFVPQLQSALDKAGISVLIENAGVSGDTSAGGLARLDWSLNEDVDAVIVELGSNDALRGFEPQQTRENLTAILEALKARGLPVLLTGMLAPPNLGEEYGEEFASIYPDLAAEYDVLFYPFFLEGVAAEASLNQADGIHPNPDGVAVIVEAITPYAVQLVEHARKDNSS</sequence>
<dbReference type="Gene3D" id="3.40.50.1110">
    <property type="entry name" value="SGNH hydrolase"/>
    <property type="match status" value="1"/>
</dbReference>
<dbReference type="HOGENOM" id="CLU_051180_1_0_5"/>
<dbReference type="PANTHER" id="PTHR30383">
    <property type="entry name" value="THIOESTERASE 1/PROTEASE 1/LYSOPHOSPHOLIPASE L1"/>
    <property type="match status" value="1"/>
</dbReference>
<accession>X5MMU7</accession>
<dbReference type="PANTHER" id="PTHR30383:SF24">
    <property type="entry name" value="THIOESTERASE 1_PROTEASE 1_LYSOPHOSPHOLIPASE L1"/>
    <property type="match status" value="1"/>
</dbReference>
<dbReference type="GO" id="GO:0004064">
    <property type="term" value="F:arylesterase activity"/>
    <property type="evidence" value="ECO:0007669"/>
    <property type="project" value="UniProtKB-EC"/>
</dbReference>